<dbReference type="InterPro" id="IPR027304">
    <property type="entry name" value="Trigger_fact/SurA_dom_sf"/>
</dbReference>
<dbReference type="OrthoDB" id="362685at2"/>
<proteinExistence type="predicted"/>
<feature type="transmembrane region" description="Helical" evidence="2">
    <location>
        <begin position="29"/>
        <end position="52"/>
    </location>
</feature>
<dbReference type="Pfam" id="PF00639">
    <property type="entry name" value="Rotamase"/>
    <property type="match status" value="1"/>
</dbReference>
<organism evidence="4 5">
    <name type="scientific">Treponema primitia (strain ATCC BAA-887 / DSM 12427 / ZAS-2)</name>
    <dbReference type="NCBI Taxonomy" id="545694"/>
    <lineage>
        <taxon>Bacteria</taxon>
        <taxon>Pseudomonadati</taxon>
        <taxon>Spirochaetota</taxon>
        <taxon>Spirochaetia</taxon>
        <taxon>Spirochaetales</taxon>
        <taxon>Treponemataceae</taxon>
        <taxon>Treponema</taxon>
    </lineage>
</organism>
<dbReference type="InterPro" id="IPR000297">
    <property type="entry name" value="PPIase_PpiC"/>
</dbReference>
<keyword evidence="1" id="KW-0697">Rotamase</keyword>
<dbReference type="Gene3D" id="3.10.50.40">
    <property type="match status" value="1"/>
</dbReference>
<keyword evidence="1" id="KW-0413">Isomerase</keyword>
<dbReference type="Proteomes" id="UP000009223">
    <property type="component" value="Chromosome"/>
</dbReference>
<dbReference type="PROSITE" id="PS50198">
    <property type="entry name" value="PPIC_PPIASE_2"/>
    <property type="match status" value="1"/>
</dbReference>
<dbReference type="GO" id="GO:0003755">
    <property type="term" value="F:peptidyl-prolyl cis-trans isomerase activity"/>
    <property type="evidence" value="ECO:0007669"/>
    <property type="project" value="UniProtKB-KW"/>
</dbReference>
<dbReference type="PANTHER" id="PTHR47245:SF2">
    <property type="entry name" value="PEPTIDYL-PROLYL CIS-TRANS ISOMERASE HP_0175-RELATED"/>
    <property type="match status" value="1"/>
</dbReference>
<evidence type="ECO:0000256" key="2">
    <source>
        <dbReference type="SAM" id="Phobius"/>
    </source>
</evidence>
<keyword evidence="2" id="KW-0472">Membrane</keyword>
<name>F5YJM3_TREPZ</name>
<dbReference type="SUPFAM" id="SSF54534">
    <property type="entry name" value="FKBP-like"/>
    <property type="match status" value="1"/>
</dbReference>
<dbReference type="InterPro" id="IPR046357">
    <property type="entry name" value="PPIase_dom_sf"/>
</dbReference>
<dbReference type="SUPFAM" id="SSF109998">
    <property type="entry name" value="Triger factor/SurA peptide-binding domain-like"/>
    <property type="match status" value="1"/>
</dbReference>
<feature type="domain" description="PpiC" evidence="3">
    <location>
        <begin position="235"/>
        <end position="331"/>
    </location>
</feature>
<dbReference type="eggNOG" id="COG0760">
    <property type="taxonomic scope" value="Bacteria"/>
</dbReference>
<dbReference type="HOGENOM" id="CLU_038047_0_0_12"/>
<dbReference type="AlphaFoldDB" id="F5YJM3"/>
<keyword evidence="5" id="KW-1185">Reference proteome</keyword>
<accession>F5YJM3</accession>
<dbReference type="Pfam" id="PF13624">
    <property type="entry name" value="SurA_N_3"/>
    <property type="match status" value="1"/>
</dbReference>
<sequence>MAPREKKQLVHEENSTKGEWVRRFKANPFIFIGTIVILIIVIVAFVLVPAIVPSAGGPQVDLVFGSYDKIPISYVPGNFLAQVQDTLARYMQSSITESNYQFATYQIWRQAFEETVIHTAVLQEMKRAGFLAPETLVDKQVAQLPQFQENGRFSVSRFRDIDRISRMSLWREVQDSIAEGHYREDIAGLRVSSQESEFFSNMAARLRRFDMALFPLSGYPAEELTAFATAEADLFRTLHLSRITITSSEREAQQVLAAVKNGSQTFEEAAQTQSQDGFADRGGDMGIRMAYELAADVPDEAERAAVIATPPGEYSPIVKVPAGWAFFRTEDAPYPLNPEEPGSLDKVRAYMTETRRGVIEDWLFAKAREFSGTVQELGFDAAIAAQGVERRGFGPVPLNYGGVSMDTGGENLFATLASQQVSELSGAEENTPFWQAAFFTPLLTPSEPLVVGDTVIVLYPLEETVKDGDELENIKTFYGPWVSQDSEQGLRTHFLQSKRLDDNFFPVFSQYFWQ</sequence>
<dbReference type="PANTHER" id="PTHR47245">
    <property type="entry name" value="PEPTIDYLPROLYL ISOMERASE"/>
    <property type="match status" value="1"/>
</dbReference>
<dbReference type="RefSeq" id="WP_015706891.1">
    <property type="nucleotide sequence ID" value="NC_015578.1"/>
</dbReference>
<gene>
    <name evidence="4" type="ordered locus">TREPR_3390</name>
</gene>
<dbReference type="InterPro" id="IPR050245">
    <property type="entry name" value="PrsA_foldase"/>
</dbReference>
<dbReference type="EMBL" id="CP001843">
    <property type="protein sequence ID" value="AEF83746.1"/>
    <property type="molecule type" value="Genomic_DNA"/>
</dbReference>
<dbReference type="STRING" id="545694.TREPR_3390"/>
<keyword evidence="2" id="KW-1133">Transmembrane helix</keyword>
<evidence type="ECO:0000256" key="1">
    <source>
        <dbReference type="PROSITE-ProRule" id="PRU00278"/>
    </source>
</evidence>
<evidence type="ECO:0000313" key="4">
    <source>
        <dbReference type="EMBL" id="AEF83746.1"/>
    </source>
</evidence>
<keyword evidence="2" id="KW-0812">Transmembrane</keyword>
<reference evidence="4 5" key="2">
    <citation type="journal article" date="2011" name="ISME J.">
        <title>RNA-seq reveals cooperative metabolic interactions between two termite-gut spirochete species in co-culture.</title>
        <authorList>
            <person name="Rosenthal A.Z."/>
            <person name="Matson E.G."/>
            <person name="Eldar A."/>
            <person name="Leadbetter J.R."/>
        </authorList>
    </citation>
    <scope>NUCLEOTIDE SEQUENCE [LARGE SCALE GENOMIC DNA]</scope>
    <source>
        <strain evidence="5">ATCC BAA-887 / DSM 12427 / ZAS-2</strain>
    </source>
</reference>
<dbReference type="KEGG" id="tpi:TREPR_3390"/>
<evidence type="ECO:0000259" key="3">
    <source>
        <dbReference type="PROSITE" id="PS50198"/>
    </source>
</evidence>
<protein>
    <submittedName>
        <fullName evidence="4">Ppic-type ppiase domain protein</fullName>
    </submittedName>
</protein>
<reference evidence="5" key="1">
    <citation type="submission" date="2009-12" db="EMBL/GenBank/DDBJ databases">
        <title>Complete sequence of Treponema primitia strain ZAS-2.</title>
        <authorList>
            <person name="Tetu S.G."/>
            <person name="Matson E."/>
            <person name="Ren Q."/>
            <person name="Seshadri R."/>
            <person name="Elbourne L."/>
            <person name="Hassan K.A."/>
            <person name="Durkin A."/>
            <person name="Radune D."/>
            <person name="Mohamoud Y."/>
            <person name="Shay R."/>
            <person name="Jin S."/>
            <person name="Zhang X."/>
            <person name="Lucey K."/>
            <person name="Ballor N.R."/>
            <person name="Ottesen E."/>
            <person name="Rosenthal R."/>
            <person name="Allen A."/>
            <person name="Leadbetter J.R."/>
            <person name="Paulsen I.T."/>
        </authorList>
    </citation>
    <scope>NUCLEOTIDE SEQUENCE [LARGE SCALE GENOMIC DNA]</scope>
    <source>
        <strain evidence="5">ATCC BAA-887 / DSM 12427 / ZAS-2</strain>
    </source>
</reference>
<evidence type="ECO:0000313" key="5">
    <source>
        <dbReference type="Proteomes" id="UP000009223"/>
    </source>
</evidence>